<dbReference type="CDD" id="cd02440">
    <property type="entry name" value="AdoMet_MTases"/>
    <property type="match status" value="1"/>
</dbReference>
<protein>
    <submittedName>
        <fullName evidence="4">Class I SAM-dependent methyltransferase</fullName>
    </submittedName>
</protein>
<dbReference type="PANTHER" id="PTHR43861:SF1">
    <property type="entry name" value="TRANS-ACONITATE 2-METHYLTRANSFERASE"/>
    <property type="match status" value="1"/>
</dbReference>
<dbReference type="RefSeq" id="WP_344071577.1">
    <property type="nucleotide sequence ID" value="NZ_BAAACA010000009.1"/>
</dbReference>
<dbReference type="GO" id="GO:0032259">
    <property type="term" value="P:methylation"/>
    <property type="evidence" value="ECO:0007669"/>
    <property type="project" value="UniProtKB-KW"/>
</dbReference>
<accession>A0ABP3QH75</accession>
<dbReference type="InterPro" id="IPR041698">
    <property type="entry name" value="Methyltransf_25"/>
</dbReference>
<comment type="caution">
    <text evidence="4">The sequence shown here is derived from an EMBL/GenBank/DDBJ whole genome shotgun (WGS) entry which is preliminary data.</text>
</comment>
<dbReference type="GO" id="GO:0008168">
    <property type="term" value="F:methyltransferase activity"/>
    <property type="evidence" value="ECO:0007669"/>
    <property type="project" value="UniProtKB-KW"/>
</dbReference>
<proteinExistence type="predicted"/>
<keyword evidence="5" id="KW-1185">Reference proteome</keyword>
<dbReference type="SUPFAM" id="SSF53335">
    <property type="entry name" value="S-adenosyl-L-methionine-dependent methyltransferases"/>
    <property type="match status" value="1"/>
</dbReference>
<dbReference type="Gene3D" id="3.40.50.150">
    <property type="entry name" value="Vaccinia Virus protein VP39"/>
    <property type="match status" value="1"/>
</dbReference>
<evidence type="ECO:0000313" key="5">
    <source>
        <dbReference type="Proteomes" id="UP001500668"/>
    </source>
</evidence>
<feature type="domain" description="Methyltransferase" evidence="3">
    <location>
        <begin position="54"/>
        <end position="144"/>
    </location>
</feature>
<name>A0ABP3QH75_9ACTN</name>
<evidence type="ECO:0000259" key="3">
    <source>
        <dbReference type="Pfam" id="PF13649"/>
    </source>
</evidence>
<reference evidence="5" key="1">
    <citation type="journal article" date="2019" name="Int. J. Syst. Evol. Microbiol.">
        <title>The Global Catalogue of Microorganisms (GCM) 10K type strain sequencing project: providing services to taxonomists for standard genome sequencing and annotation.</title>
        <authorList>
            <consortium name="The Broad Institute Genomics Platform"/>
            <consortium name="The Broad Institute Genome Sequencing Center for Infectious Disease"/>
            <person name="Wu L."/>
            <person name="Ma J."/>
        </authorList>
    </citation>
    <scope>NUCLEOTIDE SEQUENCE [LARGE SCALE GENOMIC DNA]</scope>
    <source>
        <strain evidence="5">JCM 5067</strain>
    </source>
</reference>
<dbReference type="PANTHER" id="PTHR43861">
    <property type="entry name" value="TRANS-ACONITATE 2-METHYLTRANSFERASE-RELATED"/>
    <property type="match status" value="1"/>
</dbReference>
<dbReference type="InterPro" id="IPR029063">
    <property type="entry name" value="SAM-dependent_MTases_sf"/>
</dbReference>
<gene>
    <name evidence="4" type="ORF">GCM10010394_15640</name>
</gene>
<dbReference type="EMBL" id="BAAACA010000009">
    <property type="protein sequence ID" value="GAA0587424.1"/>
    <property type="molecule type" value="Genomic_DNA"/>
</dbReference>
<dbReference type="Pfam" id="PF13649">
    <property type="entry name" value="Methyltransf_25"/>
    <property type="match status" value="1"/>
</dbReference>
<evidence type="ECO:0000313" key="4">
    <source>
        <dbReference type="EMBL" id="GAA0587424.1"/>
    </source>
</evidence>
<keyword evidence="2" id="KW-0808">Transferase</keyword>
<evidence type="ECO:0000256" key="1">
    <source>
        <dbReference type="ARBA" id="ARBA00022603"/>
    </source>
</evidence>
<dbReference type="Proteomes" id="UP001500668">
    <property type="component" value="Unassembled WGS sequence"/>
</dbReference>
<organism evidence="4 5">
    <name type="scientific">Streptomyces crystallinus</name>
    <dbReference type="NCBI Taxonomy" id="68191"/>
    <lineage>
        <taxon>Bacteria</taxon>
        <taxon>Bacillati</taxon>
        <taxon>Actinomycetota</taxon>
        <taxon>Actinomycetes</taxon>
        <taxon>Kitasatosporales</taxon>
        <taxon>Streptomycetaceae</taxon>
        <taxon>Streptomyces</taxon>
    </lineage>
</organism>
<evidence type="ECO:0000256" key="2">
    <source>
        <dbReference type="ARBA" id="ARBA00022679"/>
    </source>
</evidence>
<keyword evidence="1 4" id="KW-0489">Methyltransferase</keyword>
<sequence length="220" mass="23842">MTELDTLHATREAYDAIAPVYAEQFHDPLHDRPLERALLGVFAERVRADGGGDVADLGCGPGYLTAHLVGLGLNAFGVDASPVMVELAREASPGLRFEVGSMAALDLADGELGGVLSRWSLIHTPPRDLPAVLAEIARVLAPGGHLLIEFPATDGPHIETQSYDHKVVTAYRWSPDHLAELLREHGLVVSSRTVVEPRPTDQRQFQEVLLLAHKMPAEES</sequence>